<evidence type="ECO:0000313" key="2">
    <source>
        <dbReference type="Proteomes" id="UP000241229"/>
    </source>
</evidence>
<proteinExistence type="predicted"/>
<gene>
    <name evidence="1" type="ORF">C7I84_24890</name>
</gene>
<sequence>MTMETERKQIAAAISVWENEGGAPGQDSIHHQYGRRIEADRSWTIYHVFTGVPARFGGDAMTGLSRLDATSGMLRLNLRNAERRRERIELSSFKTIPRPAEFGS</sequence>
<dbReference type="EMBL" id="PXYK01000031">
    <property type="protein sequence ID" value="PSJ54229.1"/>
    <property type="molecule type" value="Genomic_DNA"/>
</dbReference>
<accession>A0A2P7RVJ9</accession>
<protein>
    <submittedName>
        <fullName evidence="1">Uncharacterized protein</fullName>
    </submittedName>
</protein>
<dbReference type="Proteomes" id="UP000241229">
    <property type="component" value="Unassembled WGS sequence"/>
</dbReference>
<organism evidence="1 2">
    <name type="scientific">Kumtagia ephedrae</name>
    <dbReference type="NCBI Taxonomy" id="2116701"/>
    <lineage>
        <taxon>Bacteria</taxon>
        <taxon>Pseudomonadati</taxon>
        <taxon>Pseudomonadota</taxon>
        <taxon>Alphaproteobacteria</taxon>
        <taxon>Hyphomicrobiales</taxon>
        <taxon>Phyllobacteriaceae</taxon>
        <taxon>Kumtagia</taxon>
    </lineage>
</organism>
<keyword evidence="2" id="KW-1185">Reference proteome</keyword>
<evidence type="ECO:0000313" key="1">
    <source>
        <dbReference type="EMBL" id="PSJ54229.1"/>
    </source>
</evidence>
<dbReference type="OrthoDB" id="8096922at2"/>
<comment type="caution">
    <text evidence="1">The sequence shown here is derived from an EMBL/GenBank/DDBJ whole genome shotgun (WGS) entry which is preliminary data.</text>
</comment>
<reference evidence="1 2" key="1">
    <citation type="submission" date="2018-03" db="EMBL/GenBank/DDBJ databases">
        <title>The draft genome of Mesorhizobium sp. 6GN-30.</title>
        <authorList>
            <person name="Liu L."/>
            <person name="Li L."/>
            <person name="Wang T."/>
            <person name="Zhang X."/>
            <person name="Liang L."/>
        </authorList>
    </citation>
    <scope>NUCLEOTIDE SEQUENCE [LARGE SCALE GENOMIC DNA]</scope>
    <source>
        <strain evidence="1 2">6GN30</strain>
    </source>
</reference>
<name>A0A2P7RVJ9_9HYPH</name>
<dbReference type="RefSeq" id="WP_106774918.1">
    <property type="nucleotide sequence ID" value="NZ_PXYK01000031.1"/>
</dbReference>
<dbReference type="AlphaFoldDB" id="A0A2P7RVJ9"/>